<dbReference type="VEuPathDB" id="FungiDB:B9J08_005234"/>
<evidence type="ECO:0000313" key="3">
    <source>
        <dbReference type="Proteomes" id="UP000037122"/>
    </source>
</evidence>
<dbReference type="VEuPathDB" id="FungiDB:CJI96_0004020"/>
<dbReference type="EMBL" id="LGST01000009">
    <property type="protein sequence ID" value="KNE01628.1"/>
    <property type="molecule type" value="Genomic_DNA"/>
</dbReference>
<comment type="caution">
    <text evidence="2">The sequence shown here is derived from an EMBL/GenBank/DDBJ whole genome shotgun (WGS) entry which is preliminary data.</text>
</comment>
<dbReference type="Proteomes" id="UP000037122">
    <property type="component" value="Unassembled WGS sequence"/>
</dbReference>
<feature type="domain" description="Nucleoporin Nup120/160 beta-propeller" evidence="1">
    <location>
        <begin position="57"/>
        <end position="529"/>
    </location>
</feature>
<dbReference type="VEuPathDB" id="FungiDB:CJJ07_001881"/>
<proteinExistence type="predicted"/>
<dbReference type="VEuPathDB" id="FungiDB:CJI97_005316"/>
<sequence length="1113" mass="127716">MGYTHITGLSSSLPTETIRLPLKYSSDWYQNKDTNLGQNAEVGGFLPTDNTDSAITAIYYRVLSDFRTIYLTPITETHSSLFAEHRQIKVELPRKIFNRRTICFQYTSLALLNEPQVAIDLLDEDYLFISLLFRLENFYGGSKSRISVENVIDWAHISVPYSFELRSEPYYLTALDHENLIITLKDSGLLHFKRKAPLGDFEIFNFSNGPSASRKLFNNIFLSLKLSTRGSDLSSKTTVEVLKVNDDQLLALSLDKSLALYNIRHHTIEKIYTYLWDGKEALSPLRYLQDVTHSPSARRFILSMGSSVVCENDTNNKYVSLTVLEILRDSITLCDHLNSVIPVPAVFKEKSNLDGIVYVDDVLAYLTRDVITLKVLWRCNSFTIFSDHELDPLTGSTKSIGSSVGIAESLSSLKSDDWEPKSLPNLLWESGKYDIDIIRSAIHIFFEAPTCDVARIQASEIIAFTETRVSTLSASIGVSPKSLWLKFHLVCEELRRSGQKPLSLYLVSGMVMCAQMNGIGIHRKSHFFEDISSNCASSTLNAILNVLKARVSSSTMRQIRKFFESPNVLLEDRISDFAQSILMGKFCEAEIGMVLEKIDTNVLSLIHQLSAKPIIDVEQDFERSADNLSTFSKLYAINTFRSVIESHRSFLLHVAILFFMCEINSEIVNVLRRIHDYLSKYNILERMFETSFCDNNALSLEKDSIRRLDLSVFWWIVGDRENLVNRIKKHEMVEAFDVVCHSFLTEEFDILISSLILRLIDCDEWDFAHENFGMYLNVANQQQRYIRGILSLFMGNFEDFGTYCTDPAIMSTLRESRFFSRVLPNLSPQSRFKSIFHLAHAEVQNADEWLPLYFHSLSQLCVGYSSSGSLPSVARPKFIAQAVLLESNAVKLFHKSSNQPPLKHQKNLFELSLKIRNFEGSLEALESILTQVDRTHLKRLFFDLLSCIISSNSQNLLFETKLSRYLARHYNLIDSTLLEIANDDLVLWRSLKTYQVLYAWRIRGSVALCNNSFGNLRGALESLYIFITRFRMEKELFKKVGKAWADYRRFKLKILELYMIIINGVRSLKNEDERWIRRQNGQKFEIVDINTLTSEYLGWLQELEDELPTSIDV</sequence>
<evidence type="ECO:0000259" key="1">
    <source>
        <dbReference type="Pfam" id="PF11715"/>
    </source>
</evidence>
<dbReference type="VEuPathDB" id="FungiDB:CJJ09_004122"/>
<dbReference type="Pfam" id="PF11715">
    <property type="entry name" value="Beta-prop_Nup120_160"/>
    <property type="match status" value="1"/>
</dbReference>
<dbReference type="VEuPathDB" id="FungiDB:QG37_01462"/>
<protein>
    <recommendedName>
        <fullName evidence="1">Nucleoporin Nup120/160 beta-propeller domain-containing protein</fullName>
    </recommendedName>
</protein>
<reference evidence="3" key="1">
    <citation type="journal article" date="2015" name="BMC Genomics">
        <title>Draft genome of a commonly misdiagnosed multidrug resistant pathogen Candida auris.</title>
        <authorList>
            <person name="Chatterjee S."/>
            <person name="Alampalli S.V."/>
            <person name="Nageshan R.K."/>
            <person name="Chettiar S.T."/>
            <person name="Joshi S."/>
            <person name="Tatu U.S."/>
        </authorList>
    </citation>
    <scope>NUCLEOTIDE SEQUENCE [LARGE SCALE GENOMIC DNA]</scope>
    <source>
        <strain evidence="3">6684</strain>
    </source>
</reference>
<accession>A0A0L0P5I1</accession>
<dbReference type="InterPro" id="IPR059141">
    <property type="entry name" value="Beta-prop_Nup120_160"/>
</dbReference>
<organism evidence="2 3">
    <name type="scientific">Candidozyma auris</name>
    <name type="common">Yeast</name>
    <name type="synonym">Candida auris</name>
    <dbReference type="NCBI Taxonomy" id="498019"/>
    <lineage>
        <taxon>Eukaryota</taxon>
        <taxon>Fungi</taxon>
        <taxon>Dikarya</taxon>
        <taxon>Ascomycota</taxon>
        <taxon>Saccharomycotina</taxon>
        <taxon>Pichiomycetes</taxon>
        <taxon>Metschnikowiaceae</taxon>
        <taxon>Candidozyma</taxon>
    </lineage>
</organism>
<evidence type="ECO:0000313" key="2">
    <source>
        <dbReference type="EMBL" id="KNE01628.1"/>
    </source>
</evidence>
<gene>
    <name evidence="2" type="ORF">QG37_01462</name>
</gene>
<dbReference type="AlphaFoldDB" id="A0A0L0P5I1"/>
<name>A0A0L0P5I1_CANAR</name>